<sequence>MAAVSSPLAMGAFAVYRDAVPASASALYAAAAAVHAKPERPMQATHRTWRPLQATSSNVARPNAAHAAASRLLKPGQAAPASDRHRAAAATTTTTTLKRAAPAMDAAWDLQDKENSSAAHVFAAPAGKRLCSPKSKTARRAIVPVVKPSAGSSASTPASAWPRCGGGAAAPSSKKSGAWLTPSPLADVTEAYSPMTMNQARPGVPAVASSAAKPPAAQAAPPAPASTLHLHGNAASAAVGFWSTHNTAAMERARARDWHRAQAAQRHRDLRLAQEQRDAALAAAPARAPSSGAAMLRRAFSTPAVLSPARAAAAAAANDTAASDADPLPKTTADHLATIAADLAATALSSAWKELAPAAATAAASSASRKALSASPAPSSAPAAAASVSSSSAAVPPRSREARRCGAALSARVAASPTKALAAASPRSAPIAAAAASPLSVSPSATRPLAAAGRAPAAAARLGDLPGPGPLGMTRGFPARLERSFSGPPAPMSGRVSMRSMRSMR</sequence>
<name>A0A4P9XED4_9FUNG</name>
<evidence type="ECO:0000313" key="2">
    <source>
        <dbReference type="EMBL" id="RKP03868.1"/>
    </source>
</evidence>
<dbReference type="EMBL" id="ML014117">
    <property type="protein sequence ID" value="RKP03868.1"/>
    <property type="molecule type" value="Genomic_DNA"/>
</dbReference>
<dbReference type="Proteomes" id="UP000274922">
    <property type="component" value="Unassembled WGS sequence"/>
</dbReference>
<evidence type="ECO:0000313" key="3">
    <source>
        <dbReference type="Proteomes" id="UP000274922"/>
    </source>
</evidence>
<protein>
    <submittedName>
        <fullName evidence="2">Uncharacterized protein</fullName>
    </submittedName>
</protein>
<dbReference type="AlphaFoldDB" id="A0A4P9XED4"/>
<keyword evidence="3" id="KW-1185">Reference proteome</keyword>
<accession>A0A4P9XED4</accession>
<feature type="region of interest" description="Disordered" evidence="1">
    <location>
        <begin position="460"/>
        <end position="505"/>
    </location>
</feature>
<reference evidence="3" key="1">
    <citation type="journal article" date="2018" name="Nat. Microbiol.">
        <title>Leveraging single-cell genomics to expand the fungal tree of life.</title>
        <authorList>
            <person name="Ahrendt S.R."/>
            <person name="Quandt C.A."/>
            <person name="Ciobanu D."/>
            <person name="Clum A."/>
            <person name="Salamov A."/>
            <person name="Andreopoulos B."/>
            <person name="Cheng J.F."/>
            <person name="Woyke T."/>
            <person name="Pelin A."/>
            <person name="Henrissat B."/>
            <person name="Reynolds N.K."/>
            <person name="Benny G.L."/>
            <person name="Smith M.E."/>
            <person name="James T.Y."/>
            <person name="Grigoriev I.V."/>
        </authorList>
    </citation>
    <scope>NUCLEOTIDE SEQUENCE [LARGE SCALE GENOMIC DNA]</scope>
    <source>
        <strain evidence="3">ATCC 52028</strain>
    </source>
</reference>
<feature type="compositionally biased region" description="Low complexity" evidence="1">
    <location>
        <begin position="203"/>
        <end position="220"/>
    </location>
</feature>
<feature type="compositionally biased region" description="Low complexity" evidence="1">
    <location>
        <begin position="148"/>
        <end position="162"/>
    </location>
</feature>
<feature type="compositionally biased region" description="Low complexity" evidence="1">
    <location>
        <begin position="492"/>
        <end position="505"/>
    </location>
</feature>
<feature type="compositionally biased region" description="Low complexity" evidence="1">
    <location>
        <begin position="373"/>
        <end position="397"/>
    </location>
</feature>
<feature type="compositionally biased region" description="Low complexity" evidence="1">
    <location>
        <begin position="169"/>
        <end position="178"/>
    </location>
</feature>
<feature type="region of interest" description="Disordered" evidence="1">
    <location>
        <begin position="74"/>
        <end position="94"/>
    </location>
</feature>
<feature type="region of interest" description="Disordered" evidence="1">
    <location>
        <begin position="147"/>
        <end position="181"/>
    </location>
</feature>
<proteinExistence type="predicted"/>
<evidence type="ECO:0000256" key="1">
    <source>
        <dbReference type="SAM" id="MobiDB-lite"/>
    </source>
</evidence>
<organism evidence="2 3">
    <name type="scientific">Caulochytrium protostelioides</name>
    <dbReference type="NCBI Taxonomy" id="1555241"/>
    <lineage>
        <taxon>Eukaryota</taxon>
        <taxon>Fungi</taxon>
        <taxon>Fungi incertae sedis</taxon>
        <taxon>Chytridiomycota</taxon>
        <taxon>Chytridiomycota incertae sedis</taxon>
        <taxon>Chytridiomycetes</taxon>
        <taxon>Caulochytriales</taxon>
        <taxon>Caulochytriaceae</taxon>
        <taxon>Caulochytrium</taxon>
    </lineage>
</organism>
<feature type="region of interest" description="Disordered" evidence="1">
    <location>
        <begin position="373"/>
        <end position="399"/>
    </location>
</feature>
<feature type="region of interest" description="Disordered" evidence="1">
    <location>
        <begin position="203"/>
        <end position="228"/>
    </location>
</feature>
<gene>
    <name evidence="2" type="ORF">CXG81DRAFT_23559</name>
</gene>